<comment type="subcellular location">
    <subcellularLocation>
        <location evidence="1">Nucleus</location>
    </subcellularLocation>
</comment>
<dbReference type="PROSITE" id="PS51032">
    <property type="entry name" value="AP2_ERF"/>
    <property type="match status" value="1"/>
</dbReference>
<dbReference type="InterPro" id="IPR016177">
    <property type="entry name" value="DNA-bd_dom_sf"/>
</dbReference>
<keyword evidence="4" id="KW-0804">Transcription</keyword>
<proteinExistence type="inferred from homology"/>
<evidence type="ECO:0000313" key="9">
    <source>
        <dbReference type="EMBL" id="KAH7576227.1"/>
    </source>
</evidence>
<keyword evidence="10" id="KW-1185">Reference proteome</keyword>
<feature type="compositionally biased region" description="Low complexity" evidence="7">
    <location>
        <begin position="221"/>
        <end position="244"/>
    </location>
</feature>
<comment type="similarity">
    <text evidence="6">Belongs to the AP2/ERF transcription factor family. ERF subfamily.</text>
</comment>
<dbReference type="SUPFAM" id="SSF54171">
    <property type="entry name" value="DNA-binding domain"/>
    <property type="match status" value="1"/>
</dbReference>
<dbReference type="InterPro" id="IPR036955">
    <property type="entry name" value="AP2/ERF_dom_sf"/>
</dbReference>
<dbReference type="EMBL" id="JAFEMO010000001">
    <property type="protein sequence ID" value="KAH7576227.1"/>
    <property type="molecule type" value="Genomic_DNA"/>
</dbReference>
<accession>A0ABQ8IHT7</accession>
<evidence type="ECO:0000256" key="3">
    <source>
        <dbReference type="ARBA" id="ARBA00023125"/>
    </source>
</evidence>
<dbReference type="Proteomes" id="UP000827721">
    <property type="component" value="Unassembled WGS sequence"/>
</dbReference>
<evidence type="ECO:0000313" key="10">
    <source>
        <dbReference type="Proteomes" id="UP000827721"/>
    </source>
</evidence>
<gene>
    <name evidence="9" type="ORF">JRO89_XS01G0017400</name>
</gene>
<evidence type="ECO:0000256" key="4">
    <source>
        <dbReference type="ARBA" id="ARBA00023163"/>
    </source>
</evidence>
<dbReference type="PRINTS" id="PR00367">
    <property type="entry name" value="ETHRSPELEMNT"/>
</dbReference>
<feature type="region of interest" description="Disordered" evidence="7">
    <location>
        <begin position="209"/>
        <end position="253"/>
    </location>
</feature>
<dbReference type="SMART" id="SM00380">
    <property type="entry name" value="AP2"/>
    <property type="match status" value="1"/>
</dbReference>
<evidence type="ECO:0000256" key="6">
    <source>
        <dbReference type="ARBA" id="ARBA00024343"/>
    </source>
</evidence>
<evidence type="ECO:0000256" key="2">
    <source>
        <dbReference type="ARBA" id="ARBA00023015"/>
    </source>
</evidence>
<dbReference type="Pfam" id="PF00847">
    <property type="entry name" value="AP2"/>
    <property type="match status" value="1"/>
</dbReference>
<organism evidence="9 10">
    <name type="scientific">Xanthoceras sorbifolium</name>
    <dbReference type="NCBI Taxonomy" id="99658"/>
    <lineage>
        <taxon>Eukaryota</taxon>
        <taxon>Viridiplantae</taxon>
        <taxon>Streptophyta</taxon>
        <taxon>Embryophyta</taxon>
        <taxon>Tracheophyta</taxon>
        <taxon>Spermatophyta</taxon>
        <taxon>Magnoliopsida</taxon>
        <taxon>eudicotyledons</taxon>
        <taxon>Gunneridae</taxon>
        <taxon>Pentapetalae</taxon>
        <taxon>rosids</taxon>
        <taxon>malvids</taxon>
        <taxon>Sapindales</taxon>
        <taxon>Sapindaceae</taxon>
        <taxon>Xanthoceroideae</taxon>
        <taxon>Xanthoceras</taxon>
    </lineage>
</organism>
<evidence type="ECO:0000259" key="8">
    <source>
        <dbReference type="PROSITE" id="PS51032"/>
    </source>
</evidence>
<evidence type="ECO:0000256" key="5">
    <source>
        <dbReference type="ARBA" id="ARBA00023242"/>
    </source>
</evidence>
<dbReference type="PANTHER" id="PTHR31190:SF449">
    <property type="entry name" value="AP2_ERF DOMAIN-CONTAINING PROTEIN"/>
    <property type="match status" value="1"/>
</dbReference>
<name>A0ABQ8IHT7_9ROSI</name>
<dbReference type="PANTHER" id="PTHR31190">
    <property type="entry name" value="DNA-BINDING DOMAIN"/>
    <property type="match status" value="1"/>
</dbReference>
<keyword evidence="5" id="KW-0539">Nucleus</keyword>
<reference evidence="9 10" key="1">
    <citation type="submission" date="2021-02" db="EMBL/GenBank/DDBJ databases">
        <title>Plant Genome Project.</title>
        <authorList>
            <person name="Zhang R.-G."/>
        </authorList>
    </citation>
    <scope>NUCLEOTIDE SEQUENCE [LARGE SCALE GENOMIC DNA]</scope>
    <source>
        <tissue evidence="9">Leaves</tissue>
    </source>
</reference>
<dbReference type="InterPro" id="IPR044808">
    <property type="entry name" value="ERF_plant"/>
</dbReference>
<sequence length="268" mass="29734">MYGLSTSDSDFSLLDSINKYILADDVVPFEAPTMINPALFPDNAPVYSRSSSFSSSSNLFLTEYWSDLLQPHNLLESSENFFSGSGSLDRVTDSNSIAVNVIKPEQNDDHQEEVAVVRGTGEVRGEIELNHRGPPRPARGMGYRGVRRRPWGKYAAEMRDPKKNGARVWLGTYETPEDAALAYDRAAFKLRGSKAKLNFPHLVGSCGWDPVRVGQRRRSPETNSSPSSSSSPLSTMSMSDSDSPNPKKRRSNEVASTAVFDQFVINWF</sequence>
<evidence type="ECO:0000256" key="7">
    <source>
        <dbReference type="SAM" id="MobiDB-lite"/>
    </source>
</evidence>
<keyword evidence="2" id="KW-0805">Transcription regulation</keyword>
<keyword evidence="3" id="KW-0238">DNA-binding</keyword>
<evidence type="ECO:0000256" key="1">
    <source>
        <dbReference type="ARBA" id="ARBA00004123"/>
    </source>
</evidence>
<dbReference type="Gene3D" id="3.30.730.10">
    <property type="entry name" value="AP2/ERF domain"/>
    <property type="match status" value="1"/>
</dbReference>
<dbReference type="CDD" id="cd00018">
    <property type="entry name" value="AP2"/>
    <property type="match status" value="1"/>
</dbReference>
<feature type="domain" description="AP2/ERF" evidence="8">
    <location>
        <begin position="142"/>
        <end position="200"/>
    </location>
</feature>
<dbReference type="InterPro" id="IPR001471">
    <property type="entry name" value="AP2/ERF_dom"/>
</dbReference>
<protein>
    <recommendedName>
        <fullName evidence="8">AP2/ERF domain-containing protein</fullName>
    </recommendedName>
</protein>
<comment type="caution">
    <text evidence="9">The sequence shown here is derived from an EMBL/GenBank/DDBJ whole genome shotgun (WGS) entry which is preliminary data.</text>
</comment>